<gene>
    <name evidence="2" type="primary">trgA</name>
    <name evidence="2" type="ORF">KARMA_1942</name>
</gene>
<proteinExistence type="predicted"/>
<feature type="transmembrane region" description="Helical" evidence="1">
    <location>
        <begin position="65"/>
        <end position="84"/>
    </location>
</feature>
<feature type="transmembrane region" description="Helical" evidence="1">
    <location>
        <begin position="36"/>
        <end position="53"/>
    </location>
</feature>
<keyword evidence="1" id="KW-1133">Transmembrane helix</keyword>
<name>A0A1M4N137_9RHOB</name>
<keyword evidence="1" id="KW-0472">Membrane</keyword>
<dbReference type="EMBL" id="FMJB01000047">
    <property type="protein sequence ID" value="SCM67738.1"/>
    <property type="molecule type" value="Genomic_DNA"/>
</dbReference>
<dbReference type="RefSeq" id="WP_072706374.1">
    <property type="nucleotide sequence ID" value="NZ_FMJB01000047.1"/>
</dbReference>
<feature type="transmembrane region" description="Helical" evidence="1">
    <location>
        <begin position="6"/>
        <end position="24"/>
    </location>
</feature>
<evidence type="ECO:0000256" key="1">
    <source>
        <dbReference type="SAM" id="Phobius"/>
    </source>
</evidence>
<dbReference type="NCBIfam" id="NF033773">
    <property type="entry name" value="tellur_TrgA"/>
    <property type="match status" value="1"/>
</dbReference>
<dbReference type="Proteomes" id="UP000184085">
    <property type="component" value="Unassembled WGS sequence"/>
</dbReference>
<accession>A0A1M4N137</accession>
<keyword evidence="1" id="KW-0812">Transmembrane</keyword>
<evidence type="ECO:0000313" key="3">
    <source>
        <dbReference type="Proteomes" id="UP000184085"/>
    </source>
</evidence>
<feature type="transmembrane region" description="Helical" evidence="1">
    <location>
        <begin position="118"/>
        <end position="138"/>
    </location>
</feature>
<keyword evidence="3" id="KW-1185">Reference proteome</keyword>
<reference evidence="3" key="1">
    <citation type="submission" date="2016-09" db="EMBL/GenBank/DDBJ databases">
        <authorList>
            <person name="Wibberg D."/>
        </authorList>
    </citation>
    <scope>NUCLEOTIDE SEQUENCE [LARGE SCALE GENOMIC DNA]</scope>
</reference>
<organism evidence="2 3">
    <name type="scientific">Donghicola eburneus</name>
    <dbReference type="NCBI Taxonomy" id="393278"/>
    <lineage>
        <taxon>Bacteria</taxon>
        <taxon>Pseudomonadati</taxon>
        <taxon>Pseudomonadota</taxon>
        <taxon>Alphaproteobacteria</taxon>
        <taxon>Rhodobacterales</taxon>
        <taxon>Roseobacteraceae</taxon>
        <taxon>Donghicola</taxon>
    </lineage>
</organism>
<evidence type="ECO:0000313" key="2">
    <source>
        <dbReference type="EMBL" id="SCM67738.1"/>
    </source>
</evidence>
<protein>
    <submittedName>
        <fullName evidence="2">Tellurite resistance protein TrgA</fullName>
    </submittedName>
</protein>
<dbReference type="AlphaFoldDB" id="A0A1M4N137"/>
<sequence>MPTASRLIAALLMAGTGIILALELRELRDSLRFYPFFIEFNALLGAVIGWKLVGARVGHGWARAAATGISGGFVTLILVVFGLAFREMLNRSFRKFYDHALEAILAAVKIGITDLLAISATAMILPVIMGAVLSGLGAEAAERRWR</sequence>
<dbReference type="InterPro" id="IPR047784">
    <property type="entry name" value="TrgA"/>
</dbReference>